<dbReference type="EMBL" id="MLAK01000715">
    <property type="protein sequence ID" value="OHT06802.1"/>
    <property type="molecule type" value="Genomic_DNA"/>
</dbReference>
<dbReference type="OrthoDB" id="194358at2759"/>
<keyword evidence="7" id="KW-0808">Transferase</keyword>
<dbReference type="InterPro" id="IPR011009">
    <property type="entry name" value="Kinase-like_dom_sf"/>
</dbReference>
<evidence type="ECO:0000256" key="5">
    <source>
        <dbReference type="RuleBase" id="RU000304"/>
    </source>
</evidence>
<keyword evidence="8" id="KW-1185">Reference proteome</keyword>
<feature type="domain" description="Protein kinase" evidence="6">
    <location>
        <begin position="25"/>
        <end position="320"/>
    </location>
</feature>
<dbReference type="PROSITE" id="PS50011">
    <property type="entry name" value="PROTEIN_KINASE_DOM"/>
    <property type="match status" value="1"/>
</dbReference>
<gene>
    <name evidence="7" type="ORF">TRFO_25106</name>
</gene>
<name>A0A1J4K741_9EUKA</name>
<dbReference type="Pfam" id="PF00069">
    <property type="entry name" value="Pkinase"/>
    <property type="match status" value="1"/>
</dbReference>
<comment type="caution">
    <text evidence="7">The sequence shown here is derived from an EMBL/GenBank/DDBJ whole genome shotgun (WGS) entry which is preliminary data.</text>
</comment>
<dbReference type="SMART" id="SM00220">
    <property type="entry name" value="S_TKc"/>
    <property type="match status" value="1"/>
</dbReference>
<dbReference type="GO" id="GO:0004674">
    <property type="term" value="F:protein serine/threonine kinase activity"/>
    <property type="evidence" value="ECO:0007669"/>
    <property type="project" value="UniProtKB-KW"/>
</dbReference>
<keyword evidence="5" id="KW-0723">Serine/threonine-protein kinase</keyword>
<evidence type="ECO:0000256" key="3">
    <source>
        <dbReference type="ARBA" id="ARBA00022840"/>
    </source>
</evidence>
<proteinExistence type="inferred from homology"/>
<accession>A0A1J4K741</accession>
<dbReference type="InterPro" id="IPR050235">
    <property type="entry name" value="CK1_Ser-Thr_kinase"/>
</dbReference>
<evidence type="ECO:0000256" key="1">
    <source>
        <dbReference type="ARBA" id="ARBA00012513"/>
    </source>
</evidence>
<dbReference type="SUPFAM" id="SSF56112">
    <property type="entry name" value="Protein kinase-like (PK-like)"/>
    <property type="match status" value="1"/>
</dbReference>
<dbReference type="PANTHER" id="PTHR11909">
    <property type="entry name" value="CASEIN KINASE-RELATED"/>
    <property type="match status" value="1"/>
</dbReference>
<keyword evidence="2 4" id="KW-0547">Nucleotide-binding</keyword>
<dbReference type="InterPro" id="IPR008271">
    <property type="entry name" value="Ser/Thr_kinase_AS"/>
</dbReference>
<keyword evidence="3 4" id="KW-0067">ATP-binding</keyword>
<dbReference type="RefSeq" id="XP_068359938.1">
    <property type="nucleotide sequence ID" value="XM_068504139.1"/>
</dbReference>
<evidence type="ECO:0000313" key="7">
    <source>
        <dbReference type="EMBL" id="OHT06802.1"/>
    </source>
</evidence>
<dbReference type="InterPro" id="IPR000719">
    <property type="entry name" value="Prot_kinase_dom"/>
</dbReference>
<dbReference type="PROSITE" id="PS00107">
    <property type="entry name" value="PROTEIN_KINASE_ATP"/>
    <property type="match status" value="1"/>
</dbReference>
<keyword evidence="7" id="KW-0418">Kinase</keyword>
<dbReference type="GO" id="GO:0005524">
    <property type="term" value="F:ATP binding"/>
    <property type="evidence" value="ECO:0007669"/>
    <property type="project" value="UniProtKB-UniRule"/>
</dbReference>
<dbReference type="EC" id="2.7.11.1" evidence="1"/>
<organism evidence="7 8">
    <name type="scientific">Tritrichomonas foetus</name>
    <dbReference type="NCBI Taxonomy" id="1144522"/>
    <lineage>
        <taxon>Eukaryota</taxon>
        <taxon>Metamonada</taxon>
        <taxon>Parabasalia</taxon>
        <taxon>Tritrichomonadida</taxon>
        <taxon>Tritrichomonadidae</taxon>
        <taxon>Tritrichomonas</taxon>
    </lineage>
</organism>
<evidence type="ECO:0000313" key="8">
    <source>
        <dbReference type="Proteomes" id="UP000179807"/>
    </source>
</evidence>
<dbReference type="InterPro" id="IPR017441">
    <property type="entry name" value="Protein_kinase_ATP_BS"/>
</dbReference>
<dbReference type="Gene3D" id="1.10.510.10">
    <property type="entry name" value="Transferase(Phosphotransferase) domain 1"/>
    <property type="match status" value="1"/>
</dbReference>
<reference evidence="7" key="1">
    <citation type="submission" date="2016-10" db="EMBL/GenBank/DDBJ databases">
        <authorList>
            <person name="Benchimol M."/>
            <person name="Almeida L.G."/>
            <person name="Vasconcelos A.T."/>
            <person name="Perreira-Neves A."/>
            <person name="Rosa I.A."/>
            <person name="Tasca T."/>
            <person name="Bogo M.R."/>
            <person name="de Souza W."/>
        </authorList>
    </citation>
    <scope>NUCLEOTIDE SEQUENCE [LARGE SCALE GENOMIC DNA]</scope>
    <source>
        <strain evidence="7">K</strain>
    </source>
</reference>
<evidence type="ECO:0000256" key="4">
    <source>
        <dbReference type="PROSITE-ProRule" id="PRU10141"/>
    </source>
</evidence>
<dbReference type="AlphaFoldDB" id="A0A1J4K741"/>
<feature type="binding site" evidence="4">
    <location>
        <position position="54"/>
    </location>
    <ligand>
        <name>ATP</name>
        <dbReference type="ChEBI" id="CHEBI:30616"/>
    </ligand>
</feature>
<sequence length="470" mass="53687">MNRAPRDHTNNPRILFTPDTEIDGYRIIKHIGKGGYADVYKVEDISDGKFYAMKIEALDTDKRSLEKEFEVIKELNSMTATNPQLPAVFPTFYSFGDTEKVRYLVMSLFGPSLSTVRKFLPQKKFSMITSIQLSLDMLDEIEAFHNQGYIHRDIKPSNFLVNVGNRKQPLCLIDFGLAQKYIDPKSKKHIKPNSNAGFAGTYRYASLNAHYGKQLSRRDDLISWFYSIIEIANGRHFGDDKELTVTNKEKVMPFEIGKLLPFEFVAVYRYITSLQFTETPNYDGIRNLIHKAHSDLKMKLQKQQKPVQKVHQTRVFHPQTPSQPLKSSVSNTQNTRLFSNHLPKNGEICQNDQISKTCEISKNDQILVKRSQIERRNGESTKKCQNKENLQKKCINVATQENCNSITKPAANPGDFYDWELMDKDTVASFSDVPLGMGKLLPQRQATLEKDLAPRVVFGDEVGCEGCLLI</sequence>
<dbReference type="VEuPathDB" id="TrichDB:TRFO_25106"/>
<evidence type="ECO:0000259" key="6">
    <source>
        <dbReference type="PROSITE" id="PS50011"/>
    </source>
</evidence>
<dbReference type="Proteomes" id="UP000179807">
    <property type="component" value="Unassembled WGS sequence"/>
</dbReference>
<dbReference type="GeneID" id="94838843"/>
<protein>
    <recommendedName>
        <fullName evidence="1">non-specific serine/threonine protein kinase</fullName>
        <ecNumber evidence="1">2.7.11.1</ecNumber>
    </recommendedName>
</protein>
<dbReference type="PROSITE" id="PS00108">
    <property type="entry name" value="PROTEIN_KINASE_ST"/>
    <property type="match status" value="1"/>
</dbReference>
<evidence type="ECO:0000256" key="2">
    <source>
        <dbReference type="ARBA" id="ARBA00022741"/>
    </source>
</evidence>
<comment type="similarity">
    <text evidence="5">Belongs to the protein kinase superfamily.</text>
</comment>